<gene>
    <name evidence="3" type="ORF">GPM918_LOCUS62</name>
    <name evidence="4" type="ORF">OVA965_LOCUS11793</name>
    <name evidence="5" type="ORF">SRO942_LOCUS63</name>
    <name evidence="6" type="ORF">TMI583_LOCUS11797</name>
</gene>
<dbReference type="GO" id="GO:0007264">
    <property type="term" value="P:small GTPase-mediated signal transduction"/>
    <property type="evidence" value="ECO:0007669"/>
    <property type="project" value="InterPro"/>
</dbReference>
<dbReference type="AlphaFoldDB" id="A0A813NJH1"/>
<evidence type="ECO:0000313" key="6">
    <source>
        <dbReference type="EMBL" id="CAF3718821.1"/>
    </source>
</evidence>
<evidence type="ECO:0000313" key="3">
    <source>
        <dbReference type="EMBL" id="CAF0737409.1"/>
    </source>
</evidence>
<dbReference type="Proteomes" id="UP000682733">
    <property type="component" value="Unassembled WGS sequence"/>
</dbReference>
<dbReference type="EMBL" id="CAJOBA010004636">
    <property type="protein sequence ID" value="CAF3718821.1"/>
    <property type="molecule type" value="Genomic_DNA"/>
</dbReference>
<dbReference type="InterPro" id="IPR018203">
    <property type="entry name" value="GDP_dissociation_inhibitor"/>
</dbReference>
<proteinExistence type="inferred from homology"/>
<dbReference type="SUPFAM" id="SSF54373">
    <property type="entry name" value="FAD-linked reductases, C-terminal domain"/>
    <property type="match status" value="1"/>
</dbReference>
<dbReference type="FunFam" id="1.10.405.10:FF:000011">
    <property type="entry name" value="Rab GDP dissociation inhibitor"/>
    <property type="match status" value="1"/>
</dbReference>
<dbReference type="PANTHER" id="PTHR11787:SF8">
    <property type="entry name" value="RAB GDP DISSOCIATION INHIBITOR"/>
    <property type="match status" value="1"/>
</dbReference>
<dbReference type="GO" id="GO:0005737">
    <property type="term" value="C:cytoplasm"/>
    <property type="evidence" value="ECO:0007669"/>
    <property type="project" value="UniProtKB-SubCell"/>
</dbReference>
<evidence type="ECO:0000313" key="7">
    <source>
        <dbReference type="Proteomes" id="UP000663829"/>
    </source>
</evidence>
<comment type="function">
    <text evidence="2">Regulates the GDP/GTP exchange reaction of most RAB proteins by inhibiting the dissociation of GDP from them, and the subsequent binding of GTP.</text>
</comment>
<comment type="caution">
    <text evidence="3">The sequence shown here is derived from an EMBL/GenBank/DDBJ whole genome shotgun (WGS) entry which is preliminary data.</text>
</comment>
<name>A0A813NJH1_9BILA</name>
<dbReference type="SUPFAM" id="SSF51905">
    <property type="entry name" value="FAD/NAD(P)-binding domain"/>
    <property type="match status" value="2"/>
</dbReference>
<sequence length="404" mass="44950">MDDEYDVILLGTGLKECVLAGLLGVAGKKILHMDRNKYYGGDSASMTPLEDLYTKFNMPPPPADTGRGRDWNVDLIPKFLMANGLLVKLLIHTGVTRYLEFKCIEGSYVYKGNKIHKVPADEREALSSSLMGLFEKRRFRNFLVWVNDYDEKDPKTHKEVSPQTKMIDAFKKFGLDQDTIDFTGHALALHSDDDLSAIYGGTYMLDKAVDEIVYQDGVVIGVKSGDQVAKCKAVICDPSYAPDKVKKVGQVIRAICLLRHPVNVGSNNSPGSIQIIIPQKQVQRHNDIYVCCMSAVNMVTPKDWYVALVSTTVETNNPEVEIKPGLALLEPIFQKFVTVSDVYEPVDDGVNSKLFITSSYDATTHFESTCLDILDVYRRVTGEAFDFSKITRGLDADDSAEGVH</sequence>
<dbReference type="EMBL" id="CAJNOQ010000004">
    <property type="protein sequence ID" value="CAF0737409.1"/>
    <property type="molecule type" value="Genomic_DNA"/>
</dbReference>
<dbReference type="Proteomes" id="UP000663829">
    <property type="component" value="Unassembled WGS sequence"/>
</dbReference>
<dbReference type="Gene3D" id="3.30.519.10">
    <property type="entry name" value="Guanine Nucleotide Dissociation Inhibitor, domain 2"/>
    <property type="match status" value="1"/>
</dbReference>
<dbReference type="GO" id="GO:0015031">
    <property type="term" value="P:protein transport"/>
    <property type="evidence" value="ECO:0007669"/>
    <property type="project" value="InterPro"/>
</dbReference>
<dbReference type="InterPro" id="IPR036188">
    <property type="entry name" value="FAD/NAD-bd_sf"/>
</dbReference>
<dbReference type="Gene3D" id="1.10.405.10">
    <property type="entry name" value="Guanine Nucleotide Dissociation Inhibitor, domain 1"/>
    <property type="match status" value="1"/>
</dbReference>
<organism evidence="3 7">
    <name type="scientific">Didymodactylos carnosus</name>
    <dbReference type="NCBI Taxonomy" id="1234261"/>
    <lineage>
        <taxon>Eukaryota</taxon>
        <taxon>Metazoa</taxon>
        <taxon>Spiralia</taxon>
        <taxon>Gnathifera</taxon>
        <taxon>Rotifera</taxon>
        <taxon>Eurotatoria</taxon>
        <taxon>Bdelloidea</taxon>
        <taxon>Philodinida</taxon>
        <taxon>Philodinidae</taxon>
        <taxon>Didymodactylos</taxon>
    </lineage>
</organism>
<dbReference type="GO" id="GO:0005096">
    <property type="term" value="F:GTPase activator activity"/>
    <property type="evidence" value="ECO:0007669"/>
    <property type="project" value="UniProtKB-KW"/>
</dbReference>
<keyword evidence="7" id="KW-1185">Reference proteome</keyword>
<dbReference type="Proteomes" id="UP000681722">
    <property type="component" value="Unassembled WGS sequence"/>
</dbReference>
<dbReference type="Pfam" id="PF00996">
    <property type="entry name" value="GDI"/>
    <property type="match status" value="2"/>
</dbReference>
<protein>
    <recommendedName>
        <fullName evidence="2">Rab GDP dissociation inhibitor</fullName>
    </recommendedName>
</protein>
<dbReference type="GO" id="GO:0016192">
    <property type="term" value="P:vesicle-mediated transport"/>
    <property type="evidence" value="ECO:0007669"/>
    <property type="project" value="TreeGrafter"/>
</dbReference>
<comment type="similarity">
    <text evidence="1 2">Belongs to the Rab GDI family.</text>
</comment>
<dbReference type="InterPro" id="IPR000806">
    <property type="entry name" value="RabGDI"/>
</dbReference>
<evidence type="ECO:0000313" key="5">
    <source>
        <dbReference type="EMBL" id="CAF3515424.1"/>
    </source>
</evidence>
<evidence type="ECO:0000256" key="1">
    <source>
        <dbReference type="ARBA" id="ARBA00005593"/>
    </source>
</evidence>
<dbReference type="GO" id="GO:0005093">
    <property type="term" value="F:Rab GDP-dissociation inhibitor activity"/>
    <property type="evidence" value="ECO:0007669"/>
    <property type="project" value="InterPro"/>
</dbReference>
<comment type="subcellular location">
    <subcellularLocation>
        <location evidence="2">Cytoplasm</location>
    </subcellularLocation>
</comment>
<dbReference type="Proteomes" id="UP000677228">
    <property type="component" value="Unassembled WGS sequence"/>
</dbReference>
<dbReference type="PRINTS" id="PR00891">
    <property type="entry name" value="RABGDIREP"/>
</dbReference>
<dbReference type="PANTHER" id="PTHR11787">
    <property type="entry name" value="RAB GDP-DISSOCIATION INHIBITOR"/>
    <property type="match status" value="1"/>
</dbReference>
<accession>A0A813NJH1</accession>
<evidence type="ECO:0000313" key="4">
    <source>
        <dbReference type="EMBL" id="CAF0944082.1"/>
    </source>
</evidence>
<dbReference type="PRINTS" id="PR00892">
    <property type="entry name" value="RABGDI"/>
</dbReference>
<dbReference type="EMBL" id="CAJOBC010000004">
    <property type="protein sequence ID" value="CAF3515424.1"/>
    <property type="molecule type" value="Genomic_DNA"/>
</dbReference>
<dbReference type="EMBL" id="CAJNOK010004631">
    <property type="protein sequence ID" value="CAF0944082.1"/>
    <property type="molecule type" value="Genomic_DNA"/>
</dbReference>
<keyword evidence="2" id="KW-0963">Cytoplasm</keyword>
<evidence type="ECO:0000256" key="2">
    <source>
        <dbReference type="RuleBase" id="RU363124"/>
    </source>
</evidence>
<dbReference type="Gene3D" id="3.50.50.60">
    <property type="entry name" value="FAD/NAD(P)-binding domain"/>
    <property type="match status" value="1"/>
</dbReference>
<keyword evidence="2" id="KW-0343">GTPase activation</keyword>
<reference evidence="3" key="1">
    <citation type="submission" date="2021-02" db="EMBL/GenBank/DDBJ databases">
        <authorList>
            <person name="Nowell W R."/>
        </authorList>
    </citation>
    <scope>NUCLEOTIDE SEQUENCE</scope>
</reference>
<dbReference type="OrthoDB" id="9446342at2759"/>